<evidence type="ECO:0000313" key="1">
    <source>
        <dbReference type="EMBL" id="ANE51557.1"/>
    </source>
</evidence>
<protein>
    <submittedName>
        <fullName evidence="1">Uncharacterized protein</fullName>
    </submittedName>
</protein>
<proteinExistence type="predicted"/>
<keyword evidence="2" id="KW-1185">Reference proteome</keyword>
<dbReference type="KEGG" id="fla:SY85_14645"/>
<dbReference type="AlphaFoldDB" id="A0A172TXT9"/>
<accession>A0A172TXT9</accession>
<organism evidence="1 2">
    <name type="scientific">Flavisolibacter tropicus</name>
    <dbReference type="NCBI Taxonomy" id="1492898"/>
    <lineage>
        <taxon>Bacteria</taxon>
        <taxon>Pseudomonadati</taxon>
        <taxon>Bacteroidota</taxon>
        <taxon>Chitinophagia</taxon>
        <taxon>Chitinophagales</taxon>
        <taxon>Chitinophagaceae</taxon>
        <taxon>Flavisolibacter</taxon>
    </lineage>
</organism>
<dbReference type="EMBL" id="CP011390">
    <property type="protein sequence ID" value="ANE51557.1"/>
    <property type="molecule type" value="Genomic_DNA"/>
</dbReference>
<evidence type="ECO:0000313" key="2">
    <source>
        <dbReference type="Proteomes" id="UP000077177"/>
    </source>
</evidence>
<reference evidence="1 2" key="2">
    <citation type="journal article" date="2016" name="Int. J. Syst. Evol. Microbiol.">
        <title>Flavisolibacter tropicus sp. nov., isolated from tropical soil.</title>
        <authorList>
            <person name="Lee J.J."/>
            <person name="Kang M.S."/>
            <person name="Kim G.S."/>
            <person name="Lee C.S."/>
            <person name="Lim S."/>
            <person name="Lee J."/>
            <person name="Roh S.H."/>
            <person name="Kang H."/>
            <person name="Ha J.M."/>
            <person name="Bae S."/>
            <person name="Jung H.Y."/>
            <person name="Kim M.K."/>
        </authorList>
    </citation>
    <scope>NUCLEOTIDE SEQUENCE [LARGE SCALE GENOMIC DNA]</scope>
    <source>
        <strain evidence="1 2">LCS9</strain>
    </source>
</reference>
<dbReference type="Proteomes" id="UP000077177">
    <property type="component" value="Chromosome"/>
</dbReference>
<name>A0A172TXT9_9BACT</name>
<reference evidence="2" key="1">
    <citation type="submission" date="2015-01" db="EMBL/GenBank/DDBJ databases">
        <title>Flavisolibacter sp./LCS9/ whole genome sequencing.</title>
        <authorList>
            <person name="Kim M.K."/>
            <person name="Srinivasan S."/>
            <person name="Lee J.-J."/>
        </authorList>
    </citation>
    <scope>NUCLEOTIDE SEQUENCE [LARGE SCALE GENOMIC DNA]</scope>
    <source>
        <strain evidence="2">LCS9</strain>
    </source>
</reference>
<gene>
    <name evidence="1" type="ORF">SY85_14645</name>
</gene>
<sequence>MFSLTACNPFEKDLSGTWFYSPAEQRSKNDSLLTATSFLHLKSNGSYESDLGHYDNGTWVQEGEELVLTNTKGRTRRLRIQEQGRQELKLFANENRVVAFDKYPAASANNNPFSPDNNRWRLPATHAETDAELRARLYNHCRFWETYFAWALETEVDGLNVRSTPTPIKIYGNGFGLKKYEELPTAWRQYFYDTTDCRKADRMIKDIFRKRNIKWPEKEVTYKKFISAFQQLQEQLK</sequence>